<dbReference type="Pfam" id="PF10671">
    <property type="entry name" value="TcpQ"/>
    <property type="match status" value="1"/>
</dbReference>
<comment type="caution">
    <text evidence="2">The sequence shown here is derived from an EMBL/GenBank/DDBJ whole genome shotgun (WGS) entry which is preliminary data.</text>
</comment>
<protein>
    <submittedName>
        <fullName evidence="2">Pilus assembly protein</fullName>
    </submittedName>
</protein>
<evidence type="ECO:0000259" key="1">
    <source>
        <dbReference type="Pfam" id="PF10671"/>
    </source>
</evidence>
<accession>A0ABX9P6J7</accession>
<name>A0ABX9P6J7_9GAMM</name>
<dbReference type="Gene3D" id="3.55.50.70">
    <property type="match status" value="1"/>
</dbReference>
<dbReference type="InterPro" id="IPR018927">
    <property type="entry name" value="Pilus_synth_Q_C"/>
</dbReference>
<feature type="domain" description="Toxin co-regulated pilus biosynthesis protein Q C-terminal" evidence="1">
    <location>
        <begin position="17"/>
        <end position="88"/>
    </location>
</feature>
<reference evidence="2 3" key="1">
    <citation type="submission" date="2018-09" db="EMBL/GenBank/DDBJ databases">
        <authorList>
            <person name="Le Fleche-Mateos A."/>
        </authorList>
    </citation>
    <scope>NUCLEOTIDE SEQUENCE [LARGE SCALE GENOMIC DNA]</scope>
    <source>
        <strain evidence="2 3">DSM 30078</strain>
    </source>
</reference>
<evidence type="ECO:0000313" key="2">
    <source>
        <dbReference type="EMBL" id="RJT16398.1"/>
    </source>
</evidence>
<proteinExistence type="predicted"/>
<organism evidence="2 3">
    <name type="scientific">Rahnella inusitata</name>
    <dbReference type="NCBI Taxonomy" id="58169"/>
    <lineage>
        <taxon>Bacteria</taxon>
        <taxon>Pseudomonadati</taxon>
        <taxon>Pseudomonadota</taxon>
        <taxon>Gammaproteobacteria</taxon>
        <taxon>Enterobacterales</taxon>
        <taxon>Yersiniaceae</taxon>
        <taxon>Rahnella</taxon>
    </lineage>
</organism>
<dbReference type="EMBL" id="RAHG01000001">
    <property type="protein sequence ID" value="RJT16398.1"/>
    <property type="molecule type" value="Genomic_DNA"/>
</dbReference>
<keyword evidence="3" id="KW-1185">Reference proteome</keyword>
<gene>
    <name evidence="2" type="ORF">D5396_00110</name>
</gene>
<evidence type="ECO:0000313" key="3">
    <source>
        <dbReference type="Proteomes" id="UP000284119"/>
    </source>
</evidence>
<sequence>MVAPTYPTRALVLHENVLLSQALNQWAKDSGYKMLWNSNKDYMIYSTITYTGATTDDVLGDLGKLFSSENYGLVIKLYQKNKVLLVDEQ</sequence>
<dbReference type="Proteomes" id="UP000284119">
    <property type="component" value="Unassembled WGS sequence"/>
</dbReference>